<proteinExistence type="predicted"/>
<evidence type="ECO:0000256" key="1">
    <source>
        <dbReference type="SAM" id="Phobius"/>
    </source>
</evidence>
<reference evidence="2" key="1">
    <citation type="submission" date="2014-08" db="EMBL/GenBank/DDBJ databases">
        <authorList>
            <person name="Sharma Rahul"/>
            <person name="Thines Marco"/>
        </authorList>
    </citation>
    <scope>NUCLEOTIDE SEQUENCE</scope>
</reference>
<evidence type="ECO:0000313" key="2">
    <source>
        <dbReference type="EMBL" id="CED85245.1"/>
    </source>
</evidence>
<feature type="transmembrane region" description="Helical" evidence="1">
    <location>
        <begin position="73"/>
        <end position="94"/>
    </location>
</feature>
<accession>A0A0F7SX73</accession>
<keyword evidence="1" id="KW-0812">Transmembrane</keyword>
<dbReference type="AlphaFoldDB" id="A0A0F7SX73"/>
<keyword evidence="1" id="KW-1133">Transmembrane helix</keyword>
<keyword evidence="1" id="KW-0472">Membrane</keyword>
<sequence>MSSTLLSKSSRDKIENLPAYRSASSPVEYTMSQLPLHVNLPGNQAANFPKAFNPERALLYQRAMARSLPKKTFLSKCVTLAVFATVGAIAYHLLFIEDYGHDNVMFAEARKERLRQISLKRPLTAKEQAILDRPAIETHELVSDVSFSDLFRRMGQRFRDREEDRLARQDAYKRKIGLLDELDGTSAATVGTSDSGTGLNWQRYQRKSNVREALPEDVEWDKVKSLN</sequence>
<name>A0A0F7SX73_PHARH</name>
<organism evidence="2">
    <name type="scientific">Phaffia rhodozyma</name>
    <name type="common">Yeast</name>
    <name type="synonym">Xanthophyllomyces dendrorhous</name>
    <dbReference type="NCBI Taxonomy" id="264483"/>
    <lineage>
        <taxon>Eukaryota</taxon>
        <taxon>Fungi</taxon>
        <taxon>Dikarya</taxon>
        <taxon>Basidiomycota</taxon>
        <taxon>Agaricomycotina</taxon>
        <taxon>Tremellomycetes</taxon>
        <taxon>Cystofilobasidiales</taxon>
        <taxon>Mrakiaceae</taxon>
        <taxon>Phaffia</taxon>
    </lineage>
</organism>
<dbReference type="EMBL" id="LN483332">
    <property type="protein sequence ID" value="CED85245.1"/>
    <property type="molecule type" value="Genomic_DNA"/>
</dbReference>
<protein>
    <submittedName>
        <fullName evidence="2">Uncharacterized protein</fullName>
    </submittedName>
</protein>